<gene>
    <name evidence="1" type="ORF">K488DRAFT_54732</name>
</gene>
<evidence type="ECO:0000313" key="1">
    <source>
        <dbReference type="EMBL" id="KAI0030205.1"/>
    </source>
</evidence>
<feature type="non-terminal residue" evidence="1">
    <location>
        <position position="1"/>
    </location>
</feature>
<keyword evidence="2" id="KW-1185">Reference proteome</keyword>
<proteinExistence type="predicted"/>
<reference evidence="1" key="2">
    <citation type="journal article" date="2022" name="New Phytol.">
        <title>Evolutionary transition to the ectomycorrhizal habit in the genomes of a hyperdiverse lineage of mushroom-forming fungi.</title>
        <authorList>
            <person name="Looney B."/>
            <person name="Miyauchi S."/>
            <person name="Morin E."/>
            <person name="Drula E."/>
            <person name="Courty P.E."/>
            <person name="Kohler A."/>
            <person name="Kuo A."/>
            <person name="LaButti K."/>
            <person name="Pangilinan J."/>
            <person name="Lipzen A."/>
            <person name="Riley R."/>
            <person name="Andreopoulos W."/>
            <person name="He G."/>
            <person name="Johnson J."/>
            <person name="Nolan M."/>
            <person name="Tritt A."/>
            <person name="Barry K.W."/>
            <person name="Grigoriev I.V."/>
            <person name="Nagy L.G."/>
            <person name="Hibbett D."/>
            <person name="Henrissat B."/>
            <person name="Matheny P.B."/>
            <person name="Labbe J."/>
            <person name="Martin F.M."/>
        </authorList>
    </citation>
    <scope>NUCLEOTIDE SEQUENCE</scope>
    <source>
        <strain evidence="1">EC-137</strain>
    </source>
</reference>
<dbReference type="EMBL" id="MU273634">
    <property type="protein sequence ID" value="KAI0030205.1"/>
    <property type="molecule type" value="Genomic_DNA"/>
</dbReference>
<dbReference type="Proteomes" id="UP000814128">
    <property type="component" value="Unassembled WGS sequence"/>
</dbReference>
<organism evidence="1 2">
    <name type="scientific">Vararia minispora EC-137</name>
    <dbReference type="NCBI Taxonomy" id="1314806"/>
    <lineage>
        <taxon>Eukaryota</taxon>
        <taxon>Fungi</taxon>
        <taxon>Dikarya</taxon>
        <taxon>Basidiomycota</taxon>
        <taxon>Agaricomycotina</taxon>
        <taxon>Agaricomycetes</taxon>
        <taxon>Russulales</taxon>
        <taxon>Lachnocladiaceae</taxon>
        <taxon>Vararia</taxon>
    </lineage>
</organism>
<name>A0ACB8QF50_9AGAM</name>
<sequence length="473" mass="50865">RRKFILRLAKALLSYGAPSHRIESQLAAACKILTVSAQLAYLPNIILVSFTDDETRTAELHFVRSGGRIALTALHSVHEIYRQVLRDQMSAGDGASALDKVLRAPPLYPLIVRCMLAFVCASIICPLAFGGSFLDMWVSGTCACVLQYLGLQAAAKSSVYANVYEISVSIIVSFVARALSGIPGRIFCYSAIASAGVVLILPGFTVLISALELTSRNILCGSVRLVYAIIYTFFLGFGLTIGSDLYLLVNQHAQRMMEAVNNPPPEYIHGHFQALASKNGTLPLDFIGTFAISNATMTLHVLKGCYRDPAWPWYLQPFPFWTVFVLVPLYSVCSSLSNLQAWRSGKLPVMVLFSCCSFAANKAGNMYLGDSVDIASAAGALVIGVLGNFYSRFTGGTAFTSMVTGVLFLVPSGLAQAGGLTGNYGSSADQYYSSFTLGLRMINVAVGVTIGLFVSQTVIYAFGPQKNAGHFAF</sequence>
<comment type="caution">
    <text evidence="1">The sequence shown here is derived from an EMBL/GenBank/DDBJ whole genome shotgun (WGS) entry which is preliminary data.</text>
</comment>
<protein>
    <submittedName>
        <fullName evidence="1">DUF1212-domain-containing protein</fullName>
    </submittedName>
</protein>
<evidence type="ECO:0000313" key="2">
    <source>
        <dbReference type="Proteomes" id="UP000814128"/>
    </source>
</evidence>
<reference evidence="1" key="1">
    <citation type="submission" date="2021-02" db="EMBL/GenBank/DDBJ databases">
        <authorList>
            <consortium name="DOE Joint Genome Institute"/>
            <person name="Ahrendt S."/>
            <person name="Looney B.P."/>
            <person name="Miyauchi S."/>
            <person name="Morin E."/>
            <person name="Drula E."/>
            <person name="Courty P.E."/>
            <person name="Chicoki N."/>
            <person name="Fauchery L."/>
            <person name="Kohler A."/>
            <person name="Kuo A."/>
            <person name="Labutti K."/>
            <person name="Pangilinan J."/>
            <person name="Lipzen A."/>
            <person name="Riley R."/>
            <person name="Andreopoulos W."/>
            <person name="He G."/>
            <person name="Johnson J."/>
            <person name="Barry K.W."/>
            <person name="Grigoriev I.V."/>
            <person name="Nagy L."/>
            <person name="Hibbett D."/>
            <person name="Henrissat B."/>
            <person name="Matheny P.B."/>
            <person name="Labbe J."/>
            <person name="Martin F."/>
        </authorList>
    </citation>
    <scope>NUCLEOTIDE SEQUENCE</scope>
    <source>
        <strain evidence="1">EC-137</strain>
    </source>
</reference>
<accession>A0ACB8QF50</accession>